<evidence type="ECO:0000313" key="5">
    <source>
        <dbReference type="Proteomes" id="UP000468668"/>
    </source>
</evidence>
<dbReference type="SUPFAM" id="SSF49373">
    <property type="entry name" value="Invasin/intimin cell-adhesion fragments"/>
    <property type="match status" value="1"/>
</dbReference>
<dbReference type="InterPro" id="IPR008964">
    <property type="entry name" value="Invasin/intimin_cell_adhesion"/>
</dbReference>
<evidence type="ECO:0000256" key="2">
    <source>
        <dbReference type="SAM" id="Phobius"/>
    </source>
</evidence>
<dbReference type="InterPro" id="IPR026870">
    <property type="entry name" value="Zinc_ribbon_dom"/>
</dbReference>
<evidence type="ECO:0000256" key="1">
    <source>
        <dbReference type="SAM" id="MobiDB-lite"/>
    </source>
</evidence>
<feature type="transmembrane region" description="Helical" evidence="2">
    <location>
        <begin position="151"/>
        <end position="171"/>
    </location>
</feature>
<keyword evidence="2" id="KW-0472">Membrane</keyword>
<dbReference type="RefSeq" id="WP_158048628.1">
    <property type="nucleotide sequence ID" value="NZ_WAJR01000002.1"/>
</dbReference>
<evidence type="ECO:0000259" key="3">
    <source>
        <dbReference type="SMART" id="SM00635"/>
    </source>
</evidence>
<dbReference type="SMART" id="SM00635">
    <property type="entry name" value="BID_2"/>
    <property type="match status" value="1"/>
</dbReference>
<dbReference type="InterPro" id="IPR003343">
    <property type="entry name" value="Big_2"/>
</dbReference>
<feature type="region of interest" description="Disordered" evidence="1">
    <location>
        <begin position="1"/>
        <end position="100"/>
    </location>
</feature>
<name>A0A6N6NQT9_9ACTN</name>
<dbReference type="Pfam" id="PF13240">
    <property type="entry name" value="Zn_Ribbon_1"/>
    <property type="match status" value="1"/>
</dbReference>
<protein>
    <submittedName>
        <fullName evidence="4">Zinc-ribbon domain-containing protein</fullName>
    </submittedName>
</protein>
<dbReference type="EMBL" id="WAJR01000002">
    <property type="protein sequence ID" value="KAB1642360.1"/>
    <property type="molecule type" value="Genomic_DNA"/>
</dbReference>
<dbReference type="Proteomes" id="UP000468668">
    <property type="component" value="Unassembled WGS sequence"/>
</dbReference>
<keyword evidence="2" id="KW-0812">Transmembrane</keyword>
<keyword evidence="5" id="KW-1185">Reference proteome</keyword>
<gene>
    <name evidence="4" type="ORF">F8C90_01205</name>
</gene>
<evidence type="ECO:0000313" key="4">
    <source>
        <dbReference type="EMBL" id="KAB1642360.1"/>
    </source>
</evidence>
<reference evidence="4 5" key="1">
    <citation type="submission" date="2019-09" db="EMBL/GenBank/DDBJ databases">
        <title>Whole genome shotgun sequencing (WGS) of Ellagibacter isourolithinifaciens DSM 104140(T) and Adlercreutzia muris DSM 29508(T).</title>
        <authorList>
            <person name="Stoll D.A."/>
            <person name="Danylec N."/>
            <person name="Huch M."/>
        </authorList>
    </citation>
    <scope>NUCLEOTIDE SEQUENCE [LARGE SCALE GENOMIC DNA]</scope>
    <source>
        <strain evidence="4 5">DSM 104140</strain>
    </source>
</reference>
<sequence length="375" mass="39025">MDAEKETDSNKSAPSHCKTEREEPSIKNAAEAEGSKNESDVEADGVSQAADEAECVLEAKAIEAPEVSGEGGIQGHDPEQTEEGGSARSPHADGPDNLPVLSEAKAQSNAYRCKKCGAALEGDAAFCPKCGTATSPSSAACAGKLKANKKVFGIAGAIVVAAIAAICFAAFRPIPVDTLSITQADKEVYVGYPSSPVKVAYTPTDARQTKITWSSSDESVATVDSDGIVNAMGTGTATITAEAESGATATCEVQCYAIPNFKQIVKDKCNDDSTYCTVAPDGLSLQIDTNPTDSKSDITQSWGDVVASPYVQATNKALGLPDSLWNSMKNTTGSQGKQTKTYGIIEVSWSYLPRHGLEVLYENTSGKTPVSGTTA</sequence>
<proteinExistence type="predicted"/>
<dbReference type="Gene3D" id="2.60.40.1080">
    <property type="match status" value="1"/>
</dbReference>
<dbReference type="Pfam" id="PF02368">
    <property type="entry name" value="Big_2"/>
    <property type="match status" value="1"/>
</dbReference>
<feature type="domain" description="BIG2" evidence="3">
    <location>
        <begin position="175"/>
        <end position="252"/>
    </location>
</feature>
<dbReference type="AlphaFoldDB" id="A0A6N6NQT9"/>
<dbReference type="OrthoDB" id="3261230at2"/>
<dbReference type="GeneID" id="98657020"/>
<keyword evidence="2" id="KW-1133">Transmembrane helix</keyword>
<comment type="caution">
    <text evidence="4">The sequence shown here is derived from an EMBL/GenBank/DDBJ whole genome shotgun (WGS) entry which is preliminary data.</text>
</comment>
<accession>A0A6N6NQT9</accession>
<organism evidence="4 5">
    <name type="scientific">Ellagibacter isourolithinifaciens</name>
    <dbReference type="NCBI Taxonomy" id="2137581"/>
    <lineage>
        <taxon>Bacteria</taxon>
        <taxon>Bacillati</taxon>
        <taxon>Actinomycetota</taxon>
        <taxon>Coriobacteriia</taxon>
        <taxon>Eggerthellales</taxon>
        <taxon>Eggerthellaceae</taxon>
        <taxon>Ellagibacter</taxon>
    </lineage>
</organism>